<dbReference type="GO" id="GO:0005524">
    <property type="term" value="F:ATP binding"/>
    <property type="evidence" value="ECO:0007669"/>
    <property type="project" value="UniProtKB-KW"/>
</dbReference>
<dbReference type="PANTHER" id="PTHR46116:SF26">
    <property type="entry name" value="UBIQUITIN-CONJUGATING ENZYME E2 Z"/>
    <property type="match status" value="1"/>
</dbReference>
<evidence type="ECO:0000256" key="2">
    <source>
        <dbReference type="ARBA" id="ARBA00004496"/>
    </source>
</evidence>
<keyword evidence="10" id="KW-0539">Nucleus</keyword>
<keyword evidence="8" id="KW-0833">Ubl conjugation pathway</keyword>
<evidence type="ECO:0000256" key="10">
    <source>
        <dbReference type="ARBA" id="ARBA00023242"/>
    </source>
</evidence>
<dbReference type="EMBL" id="JARKHS020018248">
    <property type="protein sequence ID" value="KAK8772484.1"/>
    <property type="molecule type" value="Genomic_DNA"/>
</dbReference>
<dbReference type="EC" id="2.3.2.23" evidence="3"/>
<evidence type="ECO:0000256" key="13">
    <source>
        <dbReference type="ARBA" id="ARBA00042316"/>
    </source>
</evidence>
<keyword evidence="18" id="KW-1185">Reference proteome</keyword>
<dbReference type="PROSITE" id="PS50127">
    <property type="entry name" value="UBC_2"/>
    <property type="match status" value="1"/>
</dbReference>
<reference evidence="17 18" key="1">
    <citation type="journal article" date="2023" name="Arcadia Sci">
        <title>De novo assembly of a long-read Amblyomma americanum tick genome.</title>
        <authorList>
            <person name="Chou S."/>
            <person name="Poskanzer K.E."/>
            <person name="Rollins M."/>
            <person name="Thuy-Boun P.S."/>
        </authorList>
    </citation>
    <scope>NUCLEOTIDE SEQUENCE [LARGE SCALE GENOMIC DNA]</scope>
    <source>
        <strain evidence="17">F_SG_1</strain>
        <tissue evidence="17">Salivary glands</tissue>
    </source>
</reference>
<keyword evidence="7" id="KW-0547">Nucleotide-binding</keyword>
<dbReference type="Gene3D" id="3.10.110.10">
    <property type="entry name" value="Ubiquitin Conjugating Enzyme"/>
    <property type="match status" value="1"/>
</dbReference>
<dbReference type="GO" id="GO:0004869">
    <property type="term" value="F:cysteine-type endopeptidase inhibitor activity"/>
    <property type="evidence" value="ECO:0007669"/>
    <property type="project" value="TreeGrafter"/>
</dbReference>
<evidence type="ECO:0000256" key="12">
    <source>
        <dbReference type="ARBA" id="ARBA00041798"/>
    </source>
</evidence>
<evidence type="ECO:0000256" key="8">
    <source>
        <dbReference type="ARBA" id="ARBA00022786"/>
    </source>
</evidence>
<evidence type="ECO:0000259" key="15">
    <source>
        <dbReference type="PROSITE" id="PS50127"/>
    </source>
</evidence>
<organism evidence="17 18">
    <name type="scientific">Amblyomma americanum</name>
    <name type="common">Lone star tick</name>
    <dbReference type="NCBI Taxonomy" id="6943"/>
    <lineage>
        <taxon>Eukaryota</taxon>
        <taxon>Metazoa</taxon>
        <taxon>Ecdysozoa</taxon>
        <taxon>Arthropoda</taxon>
        <taxon>Chelicerata</taxon>
        <taxon>Arachnida</taxon>
        <taxon>Acari</taxon>
        <taxon>Parasitiformes</taxon>
        <taxon>Ixodida</taxon>
        <taxon>Ixodoidea</taxon>
        <taxon>Ixodidae</taxon>
        <taxon>Amblyomminae</taxon>
        <taxon>Amblyomma</taxon>
    </lineage>
</organism>
<gene>
    <name evidence="16" type="ORF">V5799_000372</name>
    <name evidence="17" type="ORF">V5799_024272</name>
</gene>
<dbReference type="SUPFAM" id="SSF54495">
    <property type="entry name" value="UBC-like"/>
    <property type="match status" value="1"/>
</dbReference>
<keyword evidence="6" id="KW-0053">Apoptosis</keyword>
<comment type="caution">
    <text evidence="17">The sequence shown here is derived from an EMBL/GenBank/DDBJ whole genome shotgun (WGS) entry which is preliminary data.</text>
</comment>
<protein>
    <recommendedName>
        <fullName evidence="11">Ubiquitin-conjugating enzyme E2 Z</fullName>
        <ecNumber evidence="3">2.3.2.23</ecNumber>
    </recommendedName>
    <alternativeName>
        <fullName evidence="12">E2 ubiquitin-conjugating enzyme Z</fullName>
    </alternativeName>
    <alternativeName>
        <fullName evidence="14">Ubiquitin carrier protein Z</fullName>
    </alternativeName>
    <alternativeName>
        <fullName evidence="13">Ubiquitin-protein ligase Z</fullName>
    </alternativeName>
</protein>
<comment type="subcellular location">
    <subcellularLocation>
        <location evidence="2">Cytoplasm</location>
    </subcellularLocation>
    <subcellularLocation>
        <location evidence="1">Nucleus</location>
    </subcellularLocation>
</comment>
<proteinExistence type="predicted"/>
<dbReference type="PANTHER" id="PTHR46116">
    <property type="entry name" value="(E3-INDEPENDENT) E2 UBIQUITIN-CONJUGATING ENZYME"/>
    <property type="match status" value="1"/>
</dbReference>
<dbReference type="GO" id="GO:0005737">
    <property type="term" value="C:cytoplasm"/>
    <property type="evidence" value="ECO:0007669"/>
    <property type="project" value="UniProtKB-SubCell"/>
</dbReference>
<dbReference type="InterPro" id="IPR000608">
    <property type="entry name" value="UBC"/>
</dbReference>
<evidence type="ECO:0000256" key="9">
    <source>
        <dbReference type="ARBA" id="ARBA00022840"/>
    </source>
</evidence>
<evidence type="ECO:0000313" key="18">
    <source>
        <dbReference type="Proteomes" id="UP001321473"/>
    </source>
</evidence>
<dbReference type="SMART" id="SM00212">
    <property type="entry name" value="UBCc"/>
    <property type="match status" value="1"/>
</dbReference>
<evidence type="ECO:0000256" key="11">
    <source>
        <dbReference type="ARBA" id="ARBA00039894"/>
    </source>
</evidence>
<name>A0AAQ4ECS6_AMBAM</name>
<keyword evidence="4" id="KW-0963">Cytoplasm</keyword>
<keyword evidence="9" id="KW-0067">ATP-binding</keyword>
<dbReference type="InterPro" id="IPR016135">
    <property type="entry name" value="UBQ-conjugating_enzyme/RWD"/>
</dbReference>
<dbReference type="GO" id="GO:0005634">
    <property type="term" value="C:nucleus"/>
    <property type="evidence" value="ECO:0007669"/>
    <property type="project" value="UniProtKB-SubCell"/>
</dbReference>
<evidence type="ECO:0000256" key="1">
    <source>
        <dbReference type="ARBA" id="ARBA00004123"/>
    </source>
</evidence>
<evidence type="ECO:0000313" key="17">
    <source>
        <dbReference type="EMBL" id="KAK8772484.1"/>
    </source>
</evidence>
<evidence type="ECO:0000256" key="6">
    <source>
        <dbReference type="ARBA" id="ARBA00022703"/>
    </source>
</evidence>
<evidence type="ECO:0000256" key="14">
    <source>
        <dbReference type="ARBA" id="ARBA00042401"/>
    </source>
</evidence>
<accession>A0AAQ4ECS6</accession>
<evidence type="ECO:0000256" key="4">
    <source>
        <dbReference type="ARBA" id="ARBA00022490"/>
    </source>
</evidence>
<feature type="domain" description="UBC core" evidence="15">
    <location>
        <begin position="24"/>
        <end position="189"/>
    </location>
</feature>
<dbReference type="Pfam" id="PF00179">
    <property type="entry name" value="UQ_con"/>
    <property type="match status" value="1"/>
</dbReference>
<dbReference type="GO" id="GO:0006915">
    <property type="term" value="P:apoptotic process"/>
    <property type="evidence" value="ECO:0007669"/>
    <property type="project" value="UniProtKB-KW"/>
</dbReference>
<keyword evidence="5" id="KW-0808">Transferase</keyword>
<evidence type="ECO:0000313" key="16">
    <source>
        <dbReference type="EMBL" id="KAK8756925.1"/>
    </source>
</evidence>
<evidence type="ECO:0000256" key="7">
    <source>
        <dbReference type="ARBA" id="ARBA00022741"/>
    </source>
</evidence>
<evidence type="ECO:0000256" key="5">
    <source>
        <dbReference type="ARBA" id="ARBA00022679"/>
    </source>
</evidence>
<dbReference type="AlphaFoldDB" id="A0AAQ4ECS6"/>
<reference evidence="17" key="3">
    <citation type="submission" date="2024-02" db="EMBL/GenBank/DDBJ databases">
        <authorList>
            <person name="Mcdaniel E.A."/>
            <person name="Celebi F.M."/>
            <person name="Reiter T."/>
            <person name="Weiss E.C."/>
            <person name="Chou S."/>
        </authorList>
    </citation>
    <scope>NUCLEOTIDE SEQUENCE</scope>
    <source>
        <strain evidence="17">F_SG_1</strain>
        <tissue evidence="17">Salivary glands</tissue>
    </source>
</reference>
<dbReference type="Proteomes" id="UP001321473">
    <property type="component" value="Unassembled WGS sequence"/>
</dbReference>
<sequence length="302" mass="34048">MERVVPTSCYTWDLVEHKHEPPPQTVLRVLQDIAELNASPLEGIFISLQENNVTTIHVLMVGSVGTPYEGGFFQFLLRCPPDYPLSPPRMSHITTDAGRVRFNVHLDRSGEVDVSTIGTATGPGWTSAYGLASVLLSVQSVMGNRPYFNGLDKEKQPGDSDRYNEFVRHETLRVAVCGQVESALKKDPQCPPSFRHRILDCFLKMYDKYENIAESRLHLTATEMKDVYSPYPVGTFQFKQLLVRLNALKMEVHKRNQATDTEAAKKAAEEAAEYEADLALAQVAEFENEDRLPPVYDQSEQR</sequence>
<dbReference type="GO" id="GO:0061631">
    <property type="term" value="F:ubiquitin conjugating enzyme activity"/>
    <property type="evidence" value="ECO:0007669"/>
    <property type="project" value="UniProtKB-EC"/>
</dbReference>
<dbReference type="EMBL" id="JARKHS020035775">
    <property type="protein sequence ID" value="KAK8756925.1"/>
    <property type="molecule type" value="Genomic_DNA"/>
</dbReference>
<evidence type="ECO:0000256" key="3">
    <source>
        <dbReference type="ARBA" id="ARBA00012486"/>
    </source>
</evidence>
<reference evidence="17" key="2">
    <citation type="submission" date="2023-03" db="EMBL/GenBank/DDBJ databases">
        <authorList>
            <person name="Thuy-Boun P."/>
        </authorList>
    </citation>
    <scope>NUCLEOTIDE SEQUENCE</scope>
    <source>
        <strain evidence="17">F_SG_1</strain>
        <tissue evidence="17">Salivary glands</tissue>
    </source>
</reference>
<dbReference type="GO" id="GO:0043066">
    <property type="term" value="P:negative regulation of apoptotic process"/>
    <property type="evidence" value="ECO:0007669"/>
    <property type="project" value="TreeGrafter"/>
</dbReference>